<comment type="caution">
    <text evidence="1">The sequence shown here is derived from an EMBL/GenBank/DDBJ whole genome shotgun (WGS) entry which is preliminary data.</text>
</comment>
<dbReference type="EMBL" id="MFJD01000004">
    <property type="protein sequence ID" value="OGG04203.1"/>
    <property type="molecule type" value="Genomic_DNA"/>
</dbReference>
<organism evidence="1 2">
    <name type="scientific">Candidatus Gottesmanbacteria bacterium RBG_16_52_11</name>
    <dbReference type="NCBI Taxonomy" id="1798374"/>
    <lineage>
        <taxon>Bacteria</taxon>
        <taxon>Candidatus Gottesmaniibacteriota</taxon>
    </lineage>
</organism>
<sequence length="99" mass="11056">MDELARLIRETSLFSKEEKIGLVSRLPTLSADEFQQLKSVIGEFEVEKRKLALKFKRDALRDLLNLKQSAAGPDAPKIKEAADLMKSGLDALIPDSTQE</sequence>
<reference evidence="1 2" key="1">
    <citation type="journal article" date="2016" name="Nat. Commun.">
        <title>Thousands of microbial genomes shed light on interconnected biogeochemical processes in an aquifer system.</title>
        <authorList>
            <person name="Anantharaman K."/>
            <person name="Brown C.T."/>
            <person name="Hug L.A."/>
            <person name="Sharon I."/>
            <person name="Castelle C.J."/>
            <person name="Probst A.J."/>
            <person name="Thomas B.C."/>
            <person name="Singh A."/>
            <person name="Wilkins M.J."/>
            <person name="Karaoz U."/>
            <person name="Brodie E.L."/>
            <person name="Williams K.H."/>
            <person name="Hubbard S.S."/>
            <person name="Banfield J.F."/>
        </authorList>
    </citation>
    <scope>NUCLEOTIDE SEQUENCE [LARGE SCALE GENOMIC DNA]</scope>
</reference>
<evidence type="ECO:0000313" key="1">
    <source>
        <dbReference type="EMBL" id="OGG04203.1"/>
    </source>
</evidence>
<proteinExistence type="predicted"/>
<evidence type="ECO:0000313" key="2">
    <source>
        <dbReference type="Proteomes" id="UP000178448"/>
    </source>
</evidence>
<dbReference type="STRING" id="1798374.A2Z33_03555"/>
<dbReference type="AlphaFoldDB" id="A0A1F5YVU8"/>
<gene>
    <name evidence="1" type="ORF">A2Z33_03555</name>
</gene>
<protein>
    <submittedName>
        <fullName evidence="1">Uncharacterized protein</fullName>
    </submittedName>
</protein>
<accession>A0A1F5YVU8</accession>
<dbReference type="Proteomes" id="UP000178448">
    <property type="component" value="Unassembled WGS sequence"/>
</dbReference>
<name>A0A1F5YVU8_9BACT</name>